<feature type="domain" description="HTH cro/C1-type" evidence="2">
    <location>
        <begin position="17"/>
        <end position="71"/>
    </location>
</feature>
<evidence type="ECO:0000313" key="4">
    <source>
        <dbReference type="Proteomes" id="UP001228044"/>
    </source>
</evidence>
<proteinExistence type="predicted"/>
<dbReference type="InterPro" id="IPR010982">
    <property type="entry name" value="Lambda_DNA-bd_dom_sf"/>
</dbReference>
<organism evidence="3 4">
    <name type="scientific">Roseateles violae</name>
    <dbReference type="NCBI Taxonomy" id="3058042"/>
    <lineage>
        <taxon>Bacteria</taxon>
        <taxon>Pseudomonadati</taxon>
        <taxon>Pseudomonadota</taxon>
        <taxon>Betaproteobacteria</taxon>
        <taxon>Burkholderiales</taxon>
        <taxon>Sphaerotilaceae</taxon>
        <taxon>Roseateles</taxon>
    </lineage>
</organism>
<name>A0ABT8DWL2_9BURK</name>
<evidence type="ECO:0000256" key="1">
    <source>
        <dbReference type="SAM" id="MobiDB-lite"/>
    </source>
</evidence>
<dbReference type="Proteomes" id="UP001228044">
    <property type="component" value="Unassembled WGS sequence"/>
</dbReference>
<dbReference type="InterPro" id="IPR001387">
    <property type="entry name" value="Cro/C1-type_HTH"/>
</dbReference>
<dbReference type="PROSITE" id="PS50943">
    <property type="entry name" value="HTH_CROC1"/>
    <property type="match status" value="1"/>
</dbReference>
<dbReference type="EMBL" id="JAUHHC010000005">
    <property type="protein sequence ID" value="MDN3922521.1"/>
    <property type="molecule type" value="Genomic_DNA"/>
</dbReference>
<gene>
    <name evidence="3" type="ORF">QWJ38_19700</name>
</gene>
<dbReference type="SMART" id="SM00530">
    <property type="entry name" value="HTH_XRE"/>
    <property type="match status" value="1"/>
</dbReference>
<dbReference type="SUPFAM" id="SSF47413">
    <property type="entry name" value="lambda repressor-like DNA-binding domains"/>
    <property type="match status" value="1"/>
</dbReference>
<accession>A0ABT8DWL2</accession>
<feature type="region of interest" description="Disordered" evidence="1">
    <location>
        <begin position="92"/>
        <end position="122"/>
    </location>
</feature>
<protein>
    <submittedName>
        <fullName evidence="3">Helix-turn-helix transcriptional regulator</fullName>
    </submittedName>
</protein>
<evidence type="ECO:0000313" key="3">
    <source>
        <dbReference type="EMBL" id="MDN3922521.1"/>
    </source>
</evidence>
<comment type="caution">
    <text evidence="3">The sequence shown here is derived from an EMBL/GenBank/DDBJ whole genome shotgun (WGS) entry which is preliminary data.</text>
</comment>
<dbReference type="Gene3D" id="1.10.260.40">
    <property type="entry name" value="lambda repressor-like DNA-binding domains"/>
    <property type="match status" value="1"/>
</dbReference>
<dbReference type="CDD" id="cd00093">
    <property type="entry name" value="HTH_XRE"/>
    <property type="match status" value="1"/>
</dbReference>
<dbReference type="RefSeq" id="WP_290360822.1">
    <property type="nucleotide sequence ID" value="NZ_JAUHHC010000005.1"/>
</dbReference>
<dbReference type="Pfam" id="PF01381">
    <property type="entry name" value="HTH_3"/>
    <property type="match status" value="1"/>
</dbReference>
<reference evidence="3 4" key="1">
    <citation type="submission" date="2023-06" db="EMBL/GenBank/DDBJ databases">
        <title>Pelomonas sp. PFR6 16S ribosomal RNA gene Genome sequencing and assembly.</title>
        <authorList>
            <person name="Woo H."/>
        </authorList>
    </citation>
    <scope>NUCLEOTIDE SEQUENCE [LARGE SCALE GENOMIC DNA]</scope>
    <source>
        <strain evidence="3 4">PFR6</strain>
    </source>
</reference>
<evidence type="ECO:0000259" key="2">
    <source>
        <dbReference type="PROSITE" id="PS50943"/>
    </source>
</evidence>
<sequence length="122" mass="13940">MLKSLHSRHNDVFLHLLRSRRETQRLRQLDLATRLGRGQATVSKVESGTRRLDVLELWAWLNALDIDFVAFVRELDQRLKAHPVPDARFRASRYTAAPGKRGIGRESDAEGPNKLQVTPDSD</sequence>
<keyword evidence="4" id="KW-1185">Reference proteome</keyword>